<protein>
    <submittedName>
        <fullName evidence="2">Uncharacterized protein</fullName>
    </submittedName>
</protein>
<dbReference type="Proteomes" id="UP000005237">
    <property type="component" value="Unassembled WGS sequence"/>
</dbReference>
<name>A0A8R1ILN9_CAEJA</name>
<sequence>MSEARRATTSTARDGGDAYPVIDKPKYQDDELYPHLEENRRRSLT</sequence>
<dbReference type="AlphaFoldDB" id="A0A8R1ILN9"/>
<dbReference type="EnsemblMetazoa" id="CJA39002.1">
    <property type="protein sequence ID" value="CJA39002.1"/>
    <property type="gene ID" value="WBGene00214849"/>
</dbReference>
<evidence type="ECO:0000313" key="2">
    <source>
        <dbReference type="EnsemblMetazoa" id="CJA39002.1"/>
    </source>
</evidence>
<reference evidence="2" key="2">
    <citation type="submission" date="2022-06" db="UniProtKB">
        <authorList>
            <consortium name="EnsemblMetazoa"/>
        </authorList>
    </citation>
    <scope>IDENTIFICATION</scope>
    <source>
        <strain evidence="2">DF5081</strain>
    </source>
</reference>
<evidence type="ECO:0000313" key="3">
    <source>
        <dbReference type="Proteomes" id="UP000005237"/>
    </source>
</evidence>
<feature type="region of interest" description="Disordered" evidence="1">
    <location>
        <begin position="1"/>
        <end position="45"/>
    </location>
</feature>
<accession>A0A8R1ILN9</accession>
<reference evidence="3" key="1">
    <citation type="submission" date="2010-08" db="EMBL/GenBank/DDBJ databases">
        <authorList>
            <consortium name="Caenorhabditis japonica Sequencing Consortium"/>
            <person name="Wilson R.K."/>
        </authorList>
    </citation>
    <scope>NUCLEOTIDE SEQUENCE [LARGE SCALE GENOMIC DNA]</scope>
    <source>
        <strain evidence="3">DF5081</strain>
    </source>
</reference>
<proteinExistence type="predicted"/>
<evidence type="ECO:0000256" key="1">
    <source>
        <dbReference type="SAM" id="MobiDB-lite"/>
    </source>
</evidence>
<organism evidence="2 3">
    <name type="scientific">Caenorhabditis japonica</name>
    <dbReference type="NCBI Taxonomy" id="281687"/>
    <lineage>
        <taxon>Eukaryota</taxon>
        <taxon>Metazoa</taxon>
        <taxon>Ecdysozoa</taxon>
        <taxon>Nematoda</taxon>
        <taxon>Chromadorea</taxon>
        <taxon>Rhabditida</taxon>
        <taxon>Rhabditina</taxon>
        <taxon>Rhabditomorpha</taxon>
        <taxon>Rhabditoidea</taxon>
        <taxon>Rhabditidae</taxon>
        <taxon>Peloderinae</taxon>
        <taxon>Caenorhabditis</taxon>
    </lineage>
</organism>
<feature type="compositionally biased region" description="Basic and acidic residues" evidence="1">
    <location>
        <begin position="23"/>
        <end position="45"/>
    </location>
</feature>
<keyword evidence="3" id="KW-1185">Reference proteome</keyword>